<name>A0A1T4P4B9_9SPIR</name>
<dbReference type="Proteomes" id="UP000190395">
    <property type="component" value="Unassembled WGS sequence"/>
</dbReference>
<dbReference type="GeneID" id="303367668"/>
<dbReference type="EMBL" id="FUXC01000008">
    <property type="protein sequence ID" value="SJZ86460.1"/>
    <property type="molecule type" value="Genomic_DNA"/>
</dbReference>
<sequence length="169" mass="20070">MENRPYQRKGVSSNTQAGKDFENKILFFLENNGITVEPQTKVEIGINAKKEHAFDFGNNSILVECKSQTWTETGNAPSAKIKNWSDAMFSFYLAPKKYKKLFFVEMSFNQKYCKTLLEYFIDHYFYLIPSDVILIDYYTENNNYEVYVYDAKEKMHLHKDKNELWNFLK</sequence>
<organism evidence="1 2">
    <name type="scientific">Treponema berlinense</name>
    <dbReference type="NCBI Taxonomy" id="225004"/>
    <lineage>
        <taxon>Bacteria</taxon>
        <taxon>Pseudomonadati</taxon>
        <taxon>Spirochaetota</taxon>
        <taxon>Spirochaetia</taxon>
        <taxon>Spirochaetales</taxon>
        <taxon>Treponemataceae</taxon>
        <taxon>Treponema</taxon>
    </lineage>
</organism>
<evidence type="ECO:0000313" key="1">
    <source>
        <dbReference type="EMBL" id="SJZ86460.1"/>
    </source>
</evidence>
<evidence type="ECO:0000313" key="2">
    <source>
        <dbReference type="Proteomes" id="UP000190395"/>
    </source>
</evidence>
<proteinExistence type="predicted"/>
<accession>A0A1T4P4B9</accession>
<protein>
    <submittedName>
        <fullName evidence="1">Uncharacterized protein</fullName>
    </submittedName>
</protein>
<dbReference type="AlphaFoldDB" id="A0A1T4P4B9"/>
<dbReference type="OrthoDB" id="1551113at2"/>
<gene>
    <name evidence="1" type="ORF">SAMN02745152_01436</name>
</gene>
<reference evidence="1 2" key="1">
    <citation type="submission" date="2017-02" db="EMBL/GenBank/DDBJ databases">
        <authorList>
            <person name="Peterson S.W."/>
        </authorList>
    </citation>
    <scope>NUCLEOTIDE SEQUENCE [LARGE SCALE GENOMIC DNA]</scope>
    <source>
        <strain evidence="1 2">ATCC BAA-909</strain>
    </source>
</reference>
<keyword evidence="2" id="KW-1185">Reference proteome</keyword>
<dbReference type="RefSeq" id="WP_078931176.1">
    <property type="nucleotide sequence ID" value="NZ_FUXC01000008.1"/>
</dbReference>